<dbReference type="RefSeq" id="XP_007389761.1">
    <property type="nucleotide sequence ID" value="XM_007389699.1"/>
</dbReference>
<protein>
    <submittedName>
        <fullName evidence="1">Uncharacterized protein</fullName>
    </submittedName>
</protein>
<reference evidence="1 2" key="1">
    <citation type="journal article" date="2012" name="BMC Genomics">
        <title>Comparative genomics of the white-rot fungi, Phanerochaete carnosa and P. chrysosporium, to elucidate the genetic basis of the distinct wood types they colonize.</title>
        <authorList>
            <person name="Suzuki H."/>
            <person name="MacDonald J."/>
            <person name="Syed K."/>
            <person name="Salamov A."/>
            <person name="Hori C."/>
            <person name="Aerts A."/>
            <person name="Henrissat B."/>
            <person name="Wiebenga A."/>
            <person name="vanKuyk P.A."/>
            <person name="Barry K."/>
            <person name="Lindquist E."/>
            <person name="LaButti K."/>
            <person name="Lapidus A."/>
            <person name="Lucas S."/>
            <person name="Coutinho P."/>
            <person name="Gong Y."/>
            <person name="Samejima M."/>
            <person name="Mahadevan R."/>
            <person name="Abou-Zaid M."/>
            <person name="de Vries R.P."/>
            <person name="Igarashi K."/>
            <person name="Yadav J.S."/>
            <person name="Grigoriev I.V."/>
            <person name="Master E.R."/>
        </authorList>
    </citation>
    <scope>NUCLEOTIDE SEQUENCE [LARGE SCALE GENOMIC DNA]</scope>
    <source>
        <strain evidence="1 2">HHB-10118-sp</strain>
    </source>
</reference>
<keyword evidence="2" id="KW-1185">Reference proteome</keyword>
<dbReference type="InParanoid" id="K5WLL3"/>
<name>K5WLL3_PHACS</name>
<sequence length="106" mass="11665">MSTVRVRPDFCVDVLAERESMQRIFLSRCSTILSSFKYTLNASTAPPAGILLLSSPSSPLSLAEYRLIGGLLQPEETREQVRRMYDADISLGGAAWSFSRVLGHGD</sequence>
<dbReference type="Proteomes" id="UP000008370">
    <property type="component" value="Unassembled WGS sequence"/>
</dbReference>
<dbReference type="KEGG" id="pco:PHACADRAFT_203528"/>
<proteinExistence type="predicted"/>
<accession>K5WLL3</accession>
<organism evidence="1 2">
    <name type="scientific">Phanerochaete carnosa (strain HHB-10118-sp)</name>
    <name type="common">White-rot fungus</name>
    <name type="synonym">Peniophora carnosa</name>
    <dbReference type="NCBI Taxonomy" id="650164"/>
    <lineage>
        <taxon>Eukaryota</taxon>
        <taxon>Fungi</taxon>
        <taxon>Dikarya</taxon>
        <taxon>Basidiomycota</taxon>
        <taxon>Agaricomycotina</taxon>
        <taxon>Agaricomycetes</taxon>
        <taxon>Polyporales</taxon>
        <taxon>Phanerochaetaceae</taxon>
        <taxon>Phanerochaete</taxon>
    </lineage>
</organism>
<dbReference type="AlphaFoldDB" id="K5WLL3"/>
<gene>
    <name evidence="1" type="ORF">PHACADRAFT_203528</name>
</gene>
<evidence type="ECO:0000313" key="2">
    <source>
        <dbReference type="Proteomes" id="UP000008370"/>
    </source>
</evidence>
<dbReference type="HOGENOM" id="CLU_2224138_0_0_1"/>
<evidence type="ECO:0000313" key="1">
    <source>
        <dbReference type="EMBL" id="EKM60290.1"/>
    </source>
</evidence>
<dbReference type="EMBL" id="JH930468">
    <property type="protein sequence ID" value="EKM60290.1"/>
    <property type="molecule type" value="Genomic_DNA"/>
</dbReference>
<dbReference type="GeneID" id="18912185"/>